<feature type="transmembrane region" description="Helical" evidence="9">
    <location>
        <begin position="371"/>
        <end position="390"/>
    </location>
</feature>
<dbReference type="EMBL" id="CP002364">
    <property type="protein sequence ID" value="ADW17272.1"/>
    <property type="molecule type" value="Genomic_DNA"/>
</dbReference>
<evidence type="ECO:0000256" key="6">
    <source>
        <dbReference type="ARBA" id="ARBA00023034"/>
    </source>
</evidence>
<feature type="transmembrane region" description="Helical" evidence="9">
    <location>
        <begin position="307"/>
        <end position="327"/>
    </location>
</feature>
<evidence type="ECO:0000313" key="10">
    <source>
        <dbReference type="EMBL" id="ADW17272.1"/>
    </source>
</evidence>
<keyword evidence="4 9" id="KW-0812">Transmembrane</keyword>
<evidence type="ECO:0000256" key="9">
    <source>
        <dbReference type="SAM" id="Phobius"/>
    </source>
</evidence>
<evidence type="ECO:0000256" key="3">
    <source>
        <dbReference type="ARBA" id="ARBA00022679"/>
    </source>
</evidence>
<dbReference type="RefSeq" id="WP_015723815.1">
    <property type="nucleotide sequence ID" value="NC_014972.1"/>
</dbReference>
<dbReference type="GO" id="GO:0016757">
    <property type="term" value="F:glycosyltransferase activity"/>
    <property type="evidence" value="ECO:0007669"/>
    <property type="project" value="UniProtKB-KW"/>
</dbReference>
<sequence>MIYILFGLYVFFLVLILLYNFLQLNLLFHYLGKKKVTPPQPLAEDALPLVTIQLPLFNEPYVAERLIDNIVAMDYPRDRFEVQVLDDSTDNTTELCEQKAAFYRAQGIDIRVIHRTDRTGFKAGALSEGLLHAKGAFIAIFDADFLPNKQFLRNTVPYFQDERVGVVQTRWTHLNDDYSLFTKLQALQLNVHFTIEQMGRKAGHHFLQFNGTAGIWRKQAIDDAGGWKADTLTEDLDLSYRAQLKHWEIIYLEDVEAPAELPVEMNGIKSQQFRWMKGGAENARRLTPVILRSDLDLATKMHALAHLFNSSIFVAVLMIAVTSVALLPFLDDLGVDTRFLGLSLLGLVGVATVYFYANINLLPRPLSWKQVLALIVYFPLLLTMSMGLSFHNSVAVIEGYLGIKSSFVRTPKYNIVGRIRQRMDNTQKNPISNTLILEGLLTLIFCAALLLSVHLKDYSFFIFHLMLALGFGSVFIVSWRDR</sequence>
<proteinExistence type="predicted"/>
<evidence type="ECO:0000256" key="8">
    <source>
        <dbReference type="ARBA" id="ARBA00023316"/>
    </source>
</evidence>
<dbReference type="Pfam" id="PF13641">
    <property type="entry name" value="Glyco_tranf_2_3"/>
    <property type="match status" value="1"/>
</dbReference>
<keyword evidence="8" id="KW-0961">Cell wall biogenesis/degradation</keyword>
<feature type="transmembrane region" description="Helical" evidence="9">
    <location>
        <begin position="339"/>
        <end position="359"/>
    </location>
</feature>
<dbReference type="AlphaFoldDB" id="A0A7U4DNQ3"/>
<dbReference type="PANTHER" id="PTHR32044">
    <property type="entry name" value="GLUCOMANNAN 4-BETA-MANNOSYLTRANSFERASE 9"/>
    <property type="match status" value="1"/>
</dbReference>
<dbReference type="KEGG" id="dpr:Despr_1100"/>
<evidence type="ECO:0000313" key="11">
    <source>
        <dbReference type="Proteomes" id="UP000006365"/>
    </source>
</evidence>
<dbReference type="InterPro" id="IPR029044">
    <property type="entry name" value="Nucleotide-diphossugar_trans"/>
</dbReference>
<comment type="subcellular location">
    <subcellularLocation>
        <location evidence="1">Golgi apparatus membrane</location>
        <topology evidence="1">Multi-pass membrane protein</topology>
    </subcellularLocation>
</comment>
<evidence type="ECO:0000256" key="5">
    <source>
        <dbReference type="ARBA" id="ARBA00022989"/>
    </source>
</evidence>
<keyword evidence="6" id="KW-0333">Golgi apparatus</keyword>
<keyword evidence="2" id="KW-0328">Glycosyltransferase</keyword>
<protein>
    <submittedName>
        <fullName evidence="10">Glycosyl transferase family 2</fullName>
    </submittedName>
</protein>
<evidence type="ECO:0000256" key="4">
    <source>
        <dbReference type="ARBA" id="ARBA00022692"/>
    </source>
</evidence>
<evidence type="ECO:0000256" key="7">
    <source>
        <dbReference type="ARBA" id="ARBA00023136"/>
    </source>
</evidence>
<gene>
    <name evidence="10" type="ordered locus">Despr_1100</name>
</gene>
<keyword evidence="11" id="KW-1185">Reference proteome</keyword>
<evidence type="ECO:0000256" key="2">
    <source>
        <dbReference type="ARBA" id="ARBA00022676"/>
    </source>
</evidence>
<evidence type="ECO:0000256" key="1">
    <source>
        <dbReference type="ARBA" id="ARBA00004653"/>
    </source>
</evidence>
<keyword evidence="3 10" id="KW-0808">Transferase</keyword>
<dbReference type="GO" id="GO:0071555">
    <property type="term" value="P:cell wall organization"/>
    <property type="evidence" value="ECO:0007669"/>
    <property type="project" value="UniProtKB-KW"/>
</dbReference>
<feature type="transmembrane region" description="Helical" evidence="9">
    <location>
        <begin position="6"/>
        <end position="28"/>
    </location>
</feature>
<dbReference type="Gene3D" id="3.90.550.10">
    <property type="entry name" value="Spore Coat Polysaccharide Biosynthesis Protein SpsA, Chain A"/>
    <property type="match status" value="1"/>
</dbReference>
<dbReference type="FunFam" id="3.90.550.10:FF:000057">
    <property type="entry name" value="Glycosyltransferase-like protein, family 2"/>
    <property type="match status" value="1"/>
</dbReference>
<feature type="transmembrane region" description="Helical" evidence="9">
    <location>
        <begin position="458"/>
        <end position="479"/>
    </location>
</feature>
<dbReference type="PANTHER" id="PTHR32044:SF80">
    <property type="entry name" value="XYLOGLUCAN GLYCOSYLTRANSFERASE 2-RELATED"/>
    <property type="match status" value="1"/>
</dbReference>
<dbReference type="SUPFAM" id="SSF53448">
    <property type="entry name" value="Nucleotide-diphospho-sugar transferases"/>
    <property type="match status" value="1"/>
</dbReference>
<organism evidence="10 11">
    <name type="scientific">Desulfobulbus propionicus (strain ATCC 33891 / DSM 2032 / VKM B-1956 / 1pr3)</name>
    <dbReference type="NCBI Taxonomy" id="577650"/>
    <lineage>
        <taxon>Bacteria</taxon>
        <taxon>Pseudomonadati</taxon>
        <taxon>Thermodesulfobacteriota</taxon>
        <taxon>Desulfobulbia</taxon>
        <taxon>Desulfobulbales</taxon>
        <taxon>Desulfobulbaceae</taxon>
        <taxon>Desulfobulbus</taxon>
    </lineage>
</organism>
<reference evidence="10 11" key="1">
    <citation type="journal article" date="2011" name="Stand. Genomic Sci.">
        <title>Complete genome sequence of Desulfobulbus propionicus type strain (1pr3).</title>
        <authorList>
            <person name="Pagani I."/>
            <person name="Lapidus A."/>
            <person name="Nolan M."/>
            <person name="Lucas S."/>
            <person name="Hammon N."/>
            <person name="Deshpande S."/>
            <person name="Cheng J.F."/>
            <person name="Chertkov O."/>
            <person name="Davenport K."/>
            <person name="Tapia R."/>
            <person name="Han C."/>
            <person name="Goodwin L."/>
            <person name="Pitluck S."/>
            <person name="Liolios K."/>
            <person name="Mavromatis K."/>
            <person name="Ivanova N."/>
            <person name="Mikhailova N."/>
            <person name="Pati A."/>
            <person name="Chen A."/>
            <person name="Palaniappan K."/>
            <person name="Land M."/>
            <person name="Hauser L."/>
            <person name="Chang Y.J."/>
            <person name="Jeffries C.D."/>
            <person name="Detter J.C."/>
            <person name="Brambilla E."/>
            <person name="Kannan K.P."/>
            <person name="Djao O.D."/>
            <person name="Rohde M."/>
            <person name="Pukall R."/>
            <person name="Spring S."/>
            <person name="Goker M."/>
            <person name="Sikorski J."/>
            <person name="Woyke T."/>
            <person name="Bristow J."/>
            <person name="Eisen J.A."/>
            <person name="Markowitz V."/>
            <person name="Hugenholtz P."/>
            <person name="Kyrpides N.C."/>
            <person name="Klenk H.P."/>
        </authorList>
    </citation>
    <scope>NUCLEOTIDE SEQUENCE [LARGE SCALE GENOMIC DNA]</scope>
    <source>
        <strain evidence="11">ATCC 33891 / DSM 2032 / 1pr3</strain>
    </source>
</reference>
<name>A0A7U4DNQ3_DESPD</name>
<dbReference type="Proteomes" id="UP000006365">
    <property type="component" value="Chromosome"/>
</dbReference>
<feature type="transmembrane region" description="Helical" evidence="9">
    <location>
        <begin position="431"/>
        <end position="451"/>
    </location>
</feature>
<keyword evidence="7 9" id="KW-0472">Membrane</keyword>
<accession>A0A7U4DNQ3</accession>
<keyword evidence="5 9" id="KW-1133">Transmembrane helix</keyword>